<evidence type="ECO:0000259" key="5">
    <source>
        <dbReference type="Pfam" id="PF01551"/>
    </source>
</evidence>
<evidence type="ECO:0000256" key="1">
    <source>
        <dbReference type="ARBA" id="ARBA00022729"/>
    </source>
</evidence>
<dbReference type="Gene3D" id="6.10.250.3150">
    <property type="match status" value="1"/>
</dbReference>
<gene>
    <name evidence="7" type="ORF">A2983_02375</name>
</gene>
<dbReference type="InterPro" id="IPR021581">
    <property type="entry name" value="Tscrpt_reg_Lge1"/>
</dbReference>
<feature type="coiled-coil region" evidence="3">
    <location>
        <begin position="188"/>
        <end position="257"/>
    </location>
</feature>
<dbReference type="InterPro" id="IPR050570">
    <property type="entry name" value="Cell_wall_metabolism_enzyme"/>
</dbReference>
<dbReference type="CDD" id="cd12797">
    <property type="entry name" value="M23_peptidase"/>
    <property type="match status" value="1"/>
</dbReference>
<dbReference type="InterPro" id="IPR016047">
    <property type="entry name" value="M23ase_b-sheet_dom"/>
</dbReference>
<evidence type="ECO:0000259" key="6">
    <source>
        <dbReference type="Pfam" id="PF11488"/>
    </source>
</evidence>
<dbReference type="InterPro" id="IPR011055">
    <property type="entry name" value="Dup_hybrid_motif"/>
</dbReference>
<feature type="domain" description="Transcription regulator LGE1 helical region" evidence="6">
    <location>
        <begin position="38"/>
        <end position="103"/>
    </location>
</feature>
<dbReference type="Proteomes" id="UP000177040">
    <property type="component" value="Unassembled WGS sequence"/>
</dbReference>
<dbReference type="Pfam" id="PF01551">
    <property type="entry name" value="Peptidase_M23"/>
    <property type="match status" value="1"/>
</dbReference>
<sequence length="413" mass="46757">MKKKWLVLLYLLFSAGTTLPFFVYSQTSGTVTANTEIDQLNSQIETKKKKIEQIQKSIDAYKAKISETQTQTISLKNQVNLLDNTISQVNLDVQATQEKLETLGLELKGLQLSIAEKTKIIERQKRILAELIRELRREDGKKMIEIMTVYSSLSDFYDRVNYVQTLEHNLGKTAKTLRLAKADLEVKHQTTKETKQDYQEIRTELEDKKLELRSQINYKQELLSETQASEQKYKTLVNSLKAQYQQTENEIGGIETQVRKKLAEQQKKKPEKFDVDSGELSWPVSSRRITAYFHDVTYPYRQVFEHNAIDLVASHGTAVKAAASGYIARAKKCTTAACYSYIMIVHSNGISTVYGHLSALNVSEEEFVTRGDIIGYSGATPGTVGAGPFTTGQHLHFEVRKNGIPVDPLGYLK</sequence>
<keyword evidence="2" id="KW-0156">Chromatin regulator</keyword>
<keyword evidence="1 4" id="KW-0732">Signal</keyword>
<comment type="caution">
    <text evidence="7">The sequence shown here is derived from an EMBL/GenBank/DDBJ whole genome shotgun (WGS) entry which is preliminary data.</text>
</comment>
<evidence type="ECO:0000313" key="7">
    <source>
        <dbReference type="EMBL" id="OGH78275.1"/>
    </source>
</evidence>
<feature type="coiled-coil region" evidence="3">
    <location>
        <begin position="114"/>
        <end position="141"/>
    </location>
</feature>
<proteinExistence type="predicted"/>
<dbReference type="AlphaFoldDB" id="A0A1F6N2Q7"/>
<feature type="domain" description="M23ase beta-sheet core" evidence="5">
    <location>
        <begin position="306"/>
        <end position="408"/>
    </location>
</feature>
<organism evidence="7 8">
    <name type="scientific">Candidatus Magasanikbacteria bacterium RIFCSPLOWO2_01_FULL_40_15</name>
    <dbReference type="NCBI Taxonomy" id="1798686"/>
    <lineage>
        <taxon>Bacteria</taxon>
        <taxon>Candidatus Magasanikiibacteriota</taxon>
    </lineage>
</organism>
<dbReference type="PANTHER" id="PTHR21666">
    <property type="entry name" value="PEPTIDASE-RELATED"/>
    <property type="match status" value="1"/>
</dbReference>
<dbReference type="GO" id="GO:0004222">
    <property type="term" value="F:metalloendopeptidase activity"/>
    <property type="evidence" value="ECO:0007669"/>
    <property type="project" value="TreeGrafter"/>
</dbReference>
<dbReference type="EMBL" id="MFQH01000015">
    <property type="protein sequence ID" value="OGH78275.1"/>
    <property type="molecule type" value="Genomic_DNA"/>
</dbReference>
<dbReference type="SUPFAM" id="SSF51261">
    <property type="entry name" value="Duplicated hybrid motif"/>
    <property type="match status" value="1"/>
</dbReference>
<name>A0A1F6N2Q7_9BACT</name>
<dbReference type="Pfam" id="PF11488">
    <property type="entry name" value="Lge1"/>
    <property type="match status" value="1"/>
</dbReference>
<evidence type="ECO:0000313" key="8">
    <source>
        <dbReference type="Proteomes" id="UP000177040"/>
    </source>
</evidence>
<dbReference type="GO" id="GO:0006325">
    <property type="term" value="P:chromatin organization"/>
    <property type="evidence" value="ECO:0007669"/>
    <property type="project" value="UniProtKB-KW"/>
</dbReference>
<protein>
    <submittedName>
        <fullName evidence="7">Uncharacterized protein</fullName>
    </submittedName>
</protein>
<evidence type="ECO:0000256" key="2">
    <source>
        <dbReference type="ARBA" id="ARBA00022853"/>
    </source>
</evidence>
<evidence type="ECO:0000256" key="3">
    <source>
        <dbReference type="SAM" id="Coils"/>
    </source>
</evidence>
<dbReference type="PANTHER" id="PTHR21666:SF289">
    <property type="entry name" value="L-ALA--D-GLU ENDOPEPTIDASE"/>
    <property type="match status" value="1"/>
</dbReference>
<feature type="chain" id="PRO_5009525687" evidence="4">
    <location>
        <begin position="24"/>
        <end position="413"/>
    </location>
</feature>
<accession>A0A1F6N2Q7</accession>
<dbReference type="Gene3D" id="2.70.70.10">
    <property type="entry name" value="Glucose Permease (Domain IIA)"/>
    <property type="match status" value="1"/>
</dbReference>
<feature type="signal peptide" evidence="4">
    <location>
        <begin position="1"/>
        <end position="23"/>
    </location>
</feature>
<reference evidence="7 8" key="1">
    <citation type="journal article" date="2016" name="Nat. Commun.">
        <title>Thousands of microbial genomes shed light on interconnected biogeochemical processes in an aquifer system.</title>
        <authorList>
            <person name="Anantharaman K."/>
            <person name="Brown C.T."/>
            <person name="Hug L.A."/>
            <person name="Sharon I."/>
            <person name="Castelle C.J."/>
            <person name="Probst A.J."/>
            <person name="Thomas B.C."/>
            <person name="Singh A."/>
            <person name="Wilkins M.J."/>
            <person name="Karaoz U."/>
            <person name="Brodie E.L."/>
            <person name="Williams K.H."/>
            <person name="Hubbard S.S."/>
            <person name="Banfield J.F."/>
        </authorList>
    </citation>
    <scope>NUCLEOTIDE SEQUENCE [LARGE SCALE GENOMIC DNA]</scope>
</reference>
<evidence type="ECO:0000256" key="4">
    <source>
        <dbReference type="SAM" id="SignalP"/>
    </source>
</evidence>
<keyword evidence="3" id="KW-0175">Coiled coil</keyword>
<feature type="coiled-coil region" evidence="3">
    <location>
        <begin position="37"/>
        <end position="71"/>
    </location>
</feature>